<dbReference type="AlphaFoldDB" id="A0A813HMK6"/>
<dbReference type="EMBL" id="CAJNNV010032267">
    <property type="protein sequence ID" value="CAE8639487.1"/>
    <property type="molecule type" value="Genomic_DNA"/>
</dbReference>
<evidence type="ECO:0000256" key="1">
    <source>
        <dbReference type="SAM" id="MobiDB-lite"/>
    </source>
</evidence>
<proteinExistence type="predicted"/>
<dbReference type="EMBL" id="CAJNNW010005154">
    <property type="protein sequence ID" value="CAE8647149.1"/>
    <property type="molecule type" value="Genomic_DNA"/>
</dbReference>
<organism evidence="2 4">
    <name type="scientific">Polarella glacialis</name>
    <name type="common">Dinoflagellate</name>
    <dbReference type="NCBI Taxonomy" id="89957"/>
    <lineage>
        <taxon>Eukaryota</taxon>
        <taxon>Sar</taxon>
        <taxon>Alveolata</taxon>
        <taxon>Dinophyceae</taxon>
        <taxon>Suessiales</taxon>
        <taxon>Suessiaceae</taxon>
        <taxon>Polarella</taxon>
    </lineage>
</organism>
<gene>
    <name evidence="2" type="ORF">PGLA1383_LOCUS54517</name>
    <name evidence="3" type="ORF">PGLA2088_LOCUS5424</name>
</gene>
<evidence type="ECO:0000313" key="3">
    <source>
        <dbReference type="EMBL" id="CAE8647149.1"/>
    </source>
</evidence>
<dbReference type="OrthoDB" id="10473865at2759"/>
<feature type="non-terminal residue" evidence="2">
    <location>
        <position position="1"/>
    </location>
</feature>
<dbReference type="Proteomes" id="UP000654075">
    <property type="component" value="Unassembled WGS sequence"/>
</dbReference>
<name>A0A813HMK6_POLGL</name>
<dbReference type="Proteomes" id="UP000626109">
    <property type="component" value="Unassembled WGS sequence"/>
</dbReference>
<feature type="non-terminal residue" evidence="2">
    <location>
        <position position="183"/>
    </location>
</feature>
<dbReference type="SUPFAM" id="SSF57889">
    <property type="entry name" value="Cysteine-rich domain"/>
    <property type="match status" value="1"/>
</dbReference>
<sequence>SLTASCVSLPTINGNGAADSTAEGSPSESSTAAPTSEKASFEMQRDHTLLMKQADVRRDVVMMLLFAISTGMSMYNGLKCISFHYDPKLLAAQGTLQASIIFFINLEYFMLKDFLKKLTEEKGELIAHLHMHPLFFDTGLKCHRCDVCSDATKGPHYIAYRCRTCDFDLCPRCYKQKDKQSSK</sequence>
<accession>A0A813HMK6</accession>
<evidence type="ECO:0000313" key="2">
    <source>
        <dbReference type="EMBL" id="CAE8639487.1"/>
    </source>
</evidence>
<keyword evidence="4" id="KW-1185">Reference proteome</keyword>
<feature type="compositionally biased region" description="Low complexity" evidence="1">
    <location>
        <begin position="20"/>
        <end position="38"/>
    </location>
</feature>
<dbReference type="InterPro" id="IPR046349">
    <property type="entry name" value="C1-like_sf"/>
</dbReference>
<feature type="region of interest" description="Disordered" evidence="1">
    <location>
        <begin position="14"/>
        <end position="41"/>
    </location>
</feature>
<protein>
    <recommendedName>
        <fullName evidence="5">ZZ-type domain-containing protein</fullName>
    </recommendedName>
</protein>
<comment type="caution">
    <text evidence="2">The sequence shown here is derived from an EMBL/GenBank/DDBJ whole genome shotgun (WGS) entry which is preliminary data.</text>
</comment>
<reference evidence="2" key="1">
    <citation type="submission" date="2021-02" db="EMBL/GenBank/DDBJ databases">
        <authorList>
            <person name="Dougan E. K."/>
            <person name="Rhodes N."/>
            <person name="Thang M."/>
            <person name="Chan C."/>
        </authorList>
    </citation>
    <scope>NUCLEOTIDE SEQUENCE</scope>
</reference>
<evidence type="ECO:0008006" key="5">
    <source>
        <dbReference type="Google" id="ProtNLM"/>
    </source>
</evidence>
<evidence type="ECO:0000313" key="4">
    <source>
        <dbReference type="Proteomes" id="UP000654075"/>
    </source>
</evidence>